<dbReference type="RefSeq" id="WP_010700398.1">
    <property type="nucleotide sequence ID" value="NZ_CP027365.1"/>
</dbReference>
<protein>
    <submittedName>
        <fullName evidence="1">Uncharacterized protein</fullName>
    </submittedName>
</protein>
<evidence type="ECO:0000313" key="1">
    <source>
        <dbReference type="EMBL" id="TNX85306.1"/>
    </source>
</evidence>
<dbReference type="AlphaFoldDB" id="A0A8H2JYV4"/>
<sequence length="109" mass="13076">MRAYWLLFIASNYQISNFKKYHLKQLNSFVHTGKQSFTRDIMGFKGEILLTLMRQSNNLITIAAQIMLKHRVPDKQKVIHYLIEKYRQCFYLDADVDPAVRVRVEKYFE</sequence>
<organism evidence="1 2">
    <name type="scientific">Acinetobacter radioresistens</name>
    <dbReference type="NCBI Taxonomy" id="40216"/>
    <lineage>
        <taxon>Bacteria</taxon>
        <taxon>Pseudomonadati</taxon>
        <taxon>Pseudomonadota</taxon>
        <taxon>Gammaproteobacteria</taxon>
        <taxon>Moraxellales</taxon>
        <taxon>Moraxellaceae</taxon>
        <taxon>Acinetobacter</taxon>
    </lineage>
</organism>
<name>A0A8H2JYV4_ACIRA</name>
<dbReference type="EMBL" id="VFBM01000027">
    <property type="protein sequence ID" value="TNX85306.1"/>
    <property type="molecule type" value="Genomic_DNA"/>
</dbReference>
<gene>
    <name evidence="1" type="ORF">FHY67_15335</name>
</gene>
<reference evidence="1 2" key="1">
    <citation type="submission" date="2019-06" db="EMBL/GenBank/DDBJ databases">
        <title>Genome of Acinetobacter radioresistens APH1, a phenol degrading strain.</title>
        <authorList>
            <person name="Liu Y."/>
        </authorList>
    </citation>
    <scope>NUCLEOTIDE SEQUENCE [LARGE SCALE GENOMIC DNA]</scope>
    <source>
        <strain evidence="1 2">APH1</strain>
    </source>
</reference>
<comment type="caution">
    <text evidence="1">The sequence shown here is derived from an EMBL/GenBank/DDBJ whole genome shotgun (WGS) entry which is preliminary data.</text>
</comment>
<proteinExistence type="predicted"/>
<accession>A0A8H2JYV4</accession>
<evidence type="ECO:0000313" key="2">
    <source>
        <dbReference type="Proteomes" id="UP000314285"/>
    </source>
</evidence>
<dbReference type="InterPro" id="IPR054257">
    <property type="entry name" value="DUF6988"/>
</dbReference>
<dbReference type="Proteomes" id="UP000314285">
    <property type="component" value="Unassembled WGS sequence"/>
</dbReference>
<dbReference type="Pfam" id="PF22491">
    <property type="entry name" value="DUF6988"/>
    <property type="match status" value="1"/>
</dbReference>